<sequence>MNKKKLQILEEQRFQDKSFYV</sequence>
<accession>A0A0A9F0N9</accession>
<reference evidence="1" key="2">
    <citation type="journal article" date="2015" name="Data Brief">
        <title>Shoot transcriptome of the giant reed, Arundo donax.</title>
        <authorList>
            <person name="Barrero R.A."/>
            <person name="Guerrero F.D."/>
            <person name="Moolhuijzen P."/>
            <person name="Goolsby J.A."/>
            <person name="Tidwell J."/>
            <person name="Bellgard S.E."/>
            <person name="Bellgard M.I."/>
        </authorList>
    </citation>
    <scope>NUCLEOTIDE SEQUENCE</scope>
    <source>
        <tissue evidence="1">Shoot tissue taken approximately 20 cm above the soil surface</tissue>
    </source>
</reference>
<proteinExistence type="predicted"/>
<dbReference type="AlphaFoldDB" id="A0A0A9F0N9"/>
<reference evidence="1" key="1">
    <citation type="submission" date="2014-09" db="EMBL/GenBank/DDBJ databases">
        <authorList>
            <person name="Magalhaes I.L.F."/>
            <person name="Oliveira U."/>
            <person name="Santos F.R."/>
            <person name="Vidigal T.H.D.A."/>
            <person name="Brescovit A.D."/>
            <person name="Santos A.J."/>
        </authorList>
    </citation>
    <scope>NUCLEOTIDE SEQUENCE</scope>
    <source>
        <tissue evidence="1">Shoot tissue taken approximately 20 cm above the soil surface</tissue>
    </source>
</reference>
<protein>
    <submittedName>
        <fullName evidence="1">Uncharacterized protein</fullName>
    </submittedName>
</protein>
<name>A0A0A9F0N9_ARUDO</name>
<evidence type="ECO:0000313" key="1">
    <source>
        <dbReference type="EMBL" id="JAE01863.1"/>
    </source>
</evidence>
<organism evidence="1">
    <name type="scientific">Arundo donax</name>
    <name type="common">Giant reed</name>
    <name type="synonym">Donax arundinaceus</name>
    <dbReference type="NCBI Taxonomy" id="35708"/>
    <lineage>
        <taxon>Eukaryota</taxon>
        <taxon>Viridiplantae</taxon>
        <taxon>Streptophyta</taxon>
        <taxon>Embryophyta</taxon>
        <taxon>Tracheophyta</taxon>
        <taxon>Spermatophyta</taxon>
        <taxon>Magnoliopsida</taxon>
        <taxon>Liliopsida</taxon>
        <taxon>Poales</taxon>
        <taxon>Poaceae</taxon>
        <taxon>PACMAD clade</taxon>
        <taxon>Arundinoideae</taxon>
        <taxon>Arundineae</taxon>
        <taxon>Arundo</taxon>
    </lineage>
</organism>
<dbReference type="EMBL" id="GBRH01196033">
    <property type="protein sequence ID" value="JAE01863.1"/>
    <property type="molecule type" value="Transcribed_RNA"/>
</dbReference>